<keyword evidence="7" id="KW-0539">Nucleus</keyword>
<protein>
    <submittedName>
        <fullName evidence="10">ALP1-like protein</fullName>
    </submittedName>
</protein>
<dbReference type="InterPro" id="IPR027806">
    <property type="entry name" value="HARBI1_dom"/>
</dbReference>
<dbReference type="PANTHER" id="PTHR22930">
    <property type="match status" value="1"/>
</dbReference>
<evidence type="ECO:0000256" key="8">
    <source>
        <dbReference type="SAM" id="MobiDB-lite"/>
    </source>
</evidence>
<evidence type="ECO:0000256" key="5">
    <source>
        <dbReference type="ARBA" id="ARBA00022723"/>
    </source>
</evidence>
<feature type="compositionally biased region" description="Acidic residues" evidence="8">
    <location>
        <begin position="216"/>
        <end position="238"/>
    </location>
</feature>
<feature type="domain" description="DDE Tnp4" evidence="9">
    <location>
        <begin position="85"/>
        <end position="201"/>
    </location>
</feature>
<reference evidence="10" key="2">
    <citation type="submission" date="2022-01" db="EMBL/GenBank/DDBJ databases">
        <authorList>
            <person name="Yamashiro T."/>
            <person name="Shiraishi A."/>
            <person name="Satake H."/>
            <person name="Nakayama K."/>
        </authorList>
    </citation>
    <scope>NUCLEOTIDE SEQUENCE</scope>
</reference>
<evidence type="ECO:0000256" key="1">
    <source>
        <dbReference type="ARBA" id="ARBA00001968"/>
    </source>
</evidence>
<keyword evidence="11" id="KW-1185">Reference proteome</keyword>
<dbReference type="EMBL" id="BQNB010014909">
    <property type="protein sequence ID" value="GJT33792.1"/>
    <property type="molecule type" value="Genomic_DNA"/>
</dbReference>
<dbReference type="PANTHER" id="PTHR22930:SF293">
    <property type="entry name" value="PROTEIN ALP1-LIKE"/>
    <property type="match status" value="1"/>
</dbReference>
<name>A0ABQ5D496_9ASTR</name>
<proteinExistence type="inferred from homology"/>
<gene>
    <name evidence="10" type="ORF">Tco_0924211</name>
</gene>
<comment type="subcellular location">
    <subcellularLocation>
        <location evidence="2">Nucleus</location>
    </subcellularLocation>
</comment>
<evidence type="ECO:0000256" key="2">
    <source>
        <dbReference type="ARBA" id="ARBA00004123"/>
    </source>
</evidence>
<evidence type="ECO:0000256" key="6">
    <source>
        <dbReference type="ARBA" id="ARBA00022801"/>
    </source>
</evidence>
<dbReference type="Proteomes" id="UP001151760">
    <property type="component" value="Unassembled WGS sequence"/>
</dbReference>
<feature type="region of interest" description="Disordered" evidence="8">
    <location>
        <begin position="210"/>
        <end position="250"/>
    </location>
</feature>
<dbReference type="Pfam" id="PF13359">
    <property type="entry name" value="DDE_Tnp_4"/>
    <property type="match status" value="1"/>
</dbReference>
<evidence type="ECO:0000313" key="10">
    <source>
        <dbReference type="EMBL" id="GJT33792.1"/>
    </source>
</evidence>
<comment type="similarity">
    <text evidence="3">Belongs to the HARBI1 family.</text>
</comment>
<evidence type="ECO:0000256" key="3">
    <source>
        <dbReference type="ARBA" id="ARBA00006958"/>
    </source>
</evidence>
<comment type="caution">
    <text evidence="10">The sequence shown here is derived from an EMBL/GenBank/DDBJ whole genome shotgun (WGS) entry which is preliminary data.</text>
</comment>
<keyword evidence="4" id="KW-0540">Nuclease</keyword>
<evidence type="ECO:0000256" key="7">
    <source>
        <dbReference type="ARBA" id="ARBA00023242"/>
    </source>
</evidence>
<evidence type="ECO:0000313" key="11">
    <source>
        <dbReference type="Proteomes" id="UP001151760"/>
    </source>
</evidence>
<accession>A0ABQ5D496</accession>
<comment type="cofactor">
    <cofactor evidence="1">
        <name>a divalent metal cation</name>
        <dbReference type="ChEBI" id="CHEBI:60240"/>
    </cofactor>
</comment>
<keyword evidence="5" id="KW-0479">Metal-binding</keyword>
<sequence length="250" mass="28978">MPRMFRLTIESDAVCISELRMDRATFRVLCQMVWEIGGLKPIKNTSIEEKAYITRLSRCKVEMFSGALDGTLIKVMPPSDEKSRYRTRKGCSAHDSRVLRDAILRPQGLRVLHDCYYLVDVGYCNANGFLAPCRGQRYHLKEFNGHQPAQEYLNMKHSKTRNVIERSFGLLKGRWKIVASPFILLKETQIRIIMACCLLHNLIQKFMSHDPQESVHEEEEEEEEYDDNDEENEVENGEVEYVTNIGPSDE</sequence>
<evidence type="ECO:0000259" key="9">
    <source>
        <dbReference type="Pfam" id="PF13359"/>
    </source>
</evidence>
<organism evidence="10 11">
    <name type="scientific">Tanacetum coccineum</name>
    <dbReference type="NCBI Taxonomy" id="301880"/>
    <lineage>
        <taxon>Eukaryota</taxon>
        <taxon>Viridiplantae</taxon>
        <taxon>Streptophyta</taxon>
        <taxon>Embryophyta</taxon>
        <taxon>Tracheophyta</taxon>
        <taxon>Spermatophyta</taxon>
        <taxon>Magnoliopsida</taxon>
        <taxon>eudicotyledons</taxon>
        <taxon>Gunneridae</taxon>
        <taxon>Pentapetalae</taxon>
        <taxon>asterids</taxon>
        <taxon>campanulids</taxon>
        <taxon>Asterales</taxon>
        <taxon>Asteraceae</taxon>
        <taxon>Asteroideae</taxon>
        <taxon>Anthemideae</taxon>
        <taxon>Anthemidinae</taxon>
        <taxon>Tanacetum</taxon>
    </lineage>
</organism>
<reference evidence="10" key="1">
    <citation type="journal article" date="2022" name="Int. J. Mol. Sci.">
        <title>Draft Genome of Tanacetum Coccineum: Genomic Comparison of Closely Related Tanacetum-Family Plants.</title>
        <authorList>
            <person name="Yamashiro T."/>
            <person name="Shiraishi A."/>
            <person name="Nakayama K."/>
            <person name="Satake H."/>
        </authorList>
    </citation>
    <scope>NUCLEOTIDE SEQUENCE</scope>
</reference>
<keyword evidence="6" id="KW-0378">Hydrolase</keyword>
<evidence type="ECO:0000256" key="4">
    <source>
        <dbReference type="ARBA" id="ARBA00022722"/>
    </source>
</evidence>
<dbReference type="InterPro" id="IPR045249">
    <property type="entry name" value="HARBI1-like"/>
</dbReference>